<feature type="compositionally biased region" description="Polar residues" evidence="1">
    <location>
        <begin position="36"/>
        <end position="48"/>
    </location>
</feature>
<organism evidence="2 3">
    <name type="scientific">Drosophila madeirensis</name>
    <name type="common">Fruit fly</name>
    <dbReference type="NCBI Taxonomy" id="30013"/>
    <lineage>
        <taxon>Eukaryota</taxon>
        <taxon>Metazoa</taxon>
        <taxon>Ecdysozoa</taxon>
        <taxon>Arthropoda</taxon>
        <taxon>Hexapoda</taxon>
        <taxon>Insecta</taxon>
        <taxon>Pterygota</taxon>
        <taxon>Neoptera</taxon>
        <taxon>Endopterygota</taxon>
        <taxon>Diptera</taxon>
        <taxon>Brachycera</taxon>
        <taxon>Muscomorpha</taxon>
        <taxon>Ephydroidea</taxon>
        <taxon>Drosophilidae</taxon>
        <taxon>Drosophila</taxon>
        <taxon>Sophophora</taxon>
    </lineage>
</organism>
<dbReference type="Proteomes" id="UP001500889">
    <property type="component" value="Chromosome A"/>
</dbReference>
<dbReference type="PANTHER" id="PTHR28366">
    <property type="entry name" value="CHROMOSOME 1 OPEN READING FRAME 131"/>
    <property type="match status" value="1"/>
</dbReference>
<accession>A0AAU9FYW5</accession>
<dbReference type="PANTHER" id="PTHR28366:SF1">
    <property type="entry name" value="CHROMOSOME 1 OPEN READING FRAME 131"/>
    <property type="match status" value="1"/>
</dbReference>
<dbReference type="AlphaFoldDB" id="A0AAU9FYW5"/>
<gene>
    <name evidence="2" type="ORF">DMAD_00560</name>
</gene>
<dbReference type="InterPro" id="IPR052852">
    <property type="entry name" value="SSU_Processome_Comp"/>
</dbReference>
<evidence type="ECO:0000313" key="2">
    <source>
        <dbReference type="EMBL" id="BFG00612.1"/>
    </source>
</evidence>
<feature type="region of interest" description="Disordered" evidence="1">
    <location>
        <begin position="139"/>
        <end position="191"/>
    </location>
</feature>
<reference evidence="2 3" key="1">
    <citation type="submission" date="2024-02" db="EMBL/GenBank/DDBJ databases">
        <title>A chromosome-level genome assembly of Drosophila madeirensis, a fruit fly species endemic to Madeira island.</title>
        <authorList>
            <person name="Tomihara K."/>
            <person name="Llopart A."/>
            <person name="Yamamoto D."/>
        </authorList>
    </citation>
    <scope>NUCLEOTIDE SEQUENCE [LARGE SCALE GENOMIC DNA]</scope>
    <source>
        <strain evidence="2 3">RF1</strain>
    </source>
</reference>
<sequence length="191" mass="22204">MNISEDFKPVPTRAALAAQKKQANCEFKAMVFQEPQYHQSKSTSMPDKQQNKSGDEAAQKRPHKSDKDSADTNPEFDIKKARHEVLNFAMSNQRVTKNKRKMEIFQLIKLGAKPPKKAARNYKELKDERQRLKNIREERKKFHQLGKNQTGAASVKCRSKNNDERKQKKRAPVSNIDQHYGKAQPKFKKRK</sequence>
<proteinExistence type="predicted"/>
<evidence type="ECO:0008006" key="4">
    <source>
        <dbReference type="Google" id="ProtNLM"/>
    </source>
</evidence>
<dbReference type="EMBL" id="AP029266">
    <property type="protein sequence ID" value="BFG00612.1"/>
    <property type="molecule type" value="Genomic_DNA"/>
</dbReference>
<evidence type="ECO:0000256" key="1">
    <source>
        <dbReference type="SAM" id="MobiDB-lite"/>
    </source>
</evidence>
<protein>
    <recommendedName>
        <fullName evidence="4">CG1738</fullName>
    </recommendedName>
</protein>
<evidence type="ECO:0000313" key="3">
    <source>
        <dbReference type="Proteomes" id="UP001500889"/>
    </source>
</evidence>
<dbReference type="Pfam" id="PF15375">
    <property type="entry name" value="FSAF1"/>
    <property type="match status" value="1"/>
</dbReference>
<feature type="compositionally biased region" description="Basic and acidic residues" evidence="1">
    <location>
        <begin position="49"/>
        <end position="78"/>
    </location>
</feature>
<name>A0AAU9FYW5_DROMD</name>
<dbReference type="InterPro" id="IPR027973">
    <property type="entry name" value="FSAF1-like"/>
</dbReference>
<keyword evidence="3" id="KW-1185">Reference proteome</keyword>
<feature type="region of interest" description="Disordered" evidence="1">
    <location>
        <begin position="36"/>
        <end position="78"/>
    </location>
</feature>